<dbReference type="Proteomes" id="UP000245626">
    <property type="component" value="Unassembled WGS sequence"/>
</dbReference>
<keyword evidence="2" id="KW-1185">Reference proteome</keyword>
<name>A0ACD0P4E3_9BASI</name>
<dbReference type="EMBL" id="KZ819750">
    <property type="protein sequence ID" value="PWN52922.1"/>
    <property type="molecule type" value="Genomic_DNA"/>
</dbReference>
<organism evidence="1 2">
    <name type="scientific">Violaceomyces palustris</name>
    <dbReference type="NCBI Taxonomy" id="1673888"/>
    <lineage>
        <taxon>Eukaryota</taxon>
        <taxon>Fungi</taxon>
        <taxon>Dikarya</taxon>
        <taxon>Basidiomycota</taxon>
        <taxon>Ustilaginomycotina</taxon>
        <taxon>Ustilaginomycetes</taxon>
        <taxon>Violaceomycetales</taxon>
        <taxon>Violaceomycetaceae</taxon>
        <taxon>Violaceomyces</taxon>
    </lineage>
</organism>
<evidence type="ECO:0000313" key="2">
    <source>
        <dbReference type="Proteomes" id="UP000245626"/>
    </source>
</evidence>
<gene>
    <name evidence="1" type="ORF">IE53DRAFT_384593</name>
</gene>
<accession>A0ACD0P4E3</accession>
<sequence length="253" mass="27415">MSFTTVPRLVRIPAMRSLTTANCSNLARAFSSTTIARAGPWSDVPTRKLNQYIVIAEDYNDAGANARRLEVRERHLEAAQKGKQAGRVSLGGALLKRDFNHIDSEVGPGVHMGGSVMIVHAESVEEVQARLNQDEYMRASVWDPSKTRIFPFLQAALNDVPTPPKANIGQGVAARSSSTGSNVFKSVAPLKEAHMLDQSAQASASLSAGSRKSEPSLLQLRKEMEKNGGKGHKIVTLGALRKIHNKRPIKGDN</sequence>
<evidence type="ECO:0000313" key="1">
    <source>
        <dbReference type="EMBL" id="PWN52922.1"/>
    </source>
</evidence>
<reference evidence="1 2" key="1">
    <citation type="journal article" date="2018" name="Mol. Biol. Evol.">
        <title>Broad Genomic Sampling Reveals a Smut Pathogenic Ancestry of the Fungal Clade Ustilaginomycotina.</title>
        <authorList>
            <person name="Kijpornyongpan T."/>
            <person name="Mondo S.J."/>
            <person name="Barry K."/>
            <person name="Sandor L."/>
            <person name="Lee J."/>
            <person name="Lipzen A."/>
            <person name="Pangilinan J."/>
            <person name="LaButti K."/>
            <person name="Hainaut M."/>
            <person name="Henrissat B."/>
            <person name="Grigoriev I.V."/>
            <person name="Spatafora J.W."/>
            <person name="Aime M.C."/>
        </authorList>
    </citation>
    <scope>NUCLEOTIDE SEQUENCE [LARGE SCALE GENOMIC DNA]</scope>
    <source>
        <strain evidence="1 2">SA 807</strain>
    </source>
</reference>
<protein>
    <submittedName>
        <fullName evidence="1">Uncharacterized protein</fullName>
    </submittedName>
</protein>
<proteinExistence type="predicted"/>